<keyword evidence="3" id="KW-1185">Reference proteome</keyword>
<evidence type="ECO:0000313" key="2">
    <source>
        <dbReference type="EMBL" id="GAA4339688.1"/>
    </source>
</evidence>
<comment type="caution">
    <text evidence="2">The sequence shown here is derived from an EMBL/GenBank/DDBJ whole genome shotgun (WGS) entry which is preliminary data.</text>
</comment>
<feature type="transmembrane region" description="Helical" evidence="1">
    <location>
        <begin position="45"/>
        <end position="65"/>
    </location>
</feature>
<reference evidence="3" key="1">
    <citation type="journal article" date="2019" name="Int. J. Syst. Evol. Microbiol.">
        <title>The Global Catalogue of Microorganisms (GCM) 10K type strain sequencing project: providing services to taxonomists for standard genome sequencing and annotation.</title>
        <authorList>
            <consortium name="The Broad Institute Genomics Platform"/>
            <consortium name="The Broad Institute Genome Sequencing Center for Infectious Disease"/>
            <person name="Wu L."/>
            <person name="Ma J."/>
        </authorList>
    </citation>
    <scope>NUCLEOTIDE SEQUENCE [LARGE SCALE GENOMIC DNA]</scope>
    <source>
        <strain evidence="3">JCM 17705</strain>
    </source>
</reference>
<gene>
    <name evidence="2" type="ORF">GCM10023149_50550</name>
</gene>
<protein>
    <submittedName>
        <fullName evidence="2">Uncharacterized protein</fullName>
    </submittedName>
</protein>
<keyword evidence="1" id="KW-0812">Transmembrane</keyword>
<keyword evidence="1" id="KW-1133">Transmembrane helix</keyword>
<accession>A0ABP8HIP1</accession>
<proteinExistence type="predicted"/>
<dbReference type="RefSeq" id="WP_345214009.1">
    <property type="nucleotide sequence ID" value="NZ_BAABFT010000023.1"/>
</dbReference>
<keyword evidence="1" id="KW-0472">Membrane</keyword>
<dbReference type="EMBL" id="BAABFT010000023">
    <property type="protein sequence ID" value="GAA4339688.1"/>
    <property type="molecule type" value="Genomic_DNA"/>
</dbReference>
<evidence type="ECO:0000313" key="3">
    <source>
        <dbReference type="Proteomes" id="UP001500582"/>
    </source>
</evidence>
<evidence type="ECO:0000256" key="1">
    <source>
        <dbReference type="SAM" id="Phobius"/>
    </source>
</evidence>
<organism evidence="2 3">
    <name type="scientific">Mucilaginibacter gynuensis</name>
    <dbReference type="NCBI Taxonomy" id="1302236"/>
    <lineage>
        <taxon>Bacteria</taxon>
        <taxon>Pseudomonadati</taxon>
        <taxon>Bacteroidota</taxon>
        <taxon>Sphingobacteriia</taxon>
        <taxon>Sphingobacteriales</taxon>
        <taxon>Sphingobacteriaceae</taxon>
        <taxon>Mucilaginibacter</taxon>
    </lineage>
</organism>
<dbReference type="Proteomes" id="UP001500582">
    <property type="component" value="Unassembled WGS sequence"/>
</dbReference>
<sequence>MWKKLRSNRDPRDTLLSELKKEFGPYIIIGTIWLKRLLLTYPRCFFGGMVGLLAVSLLFSFTLFLHPGSKAKISTEQVSATADDSFSKIIAITGRMQETIVLKKTVDSLNRKPQLSAQDSARMIKTLQRLQQLLKQ</sequence>
<name>A0ABP8HIP1_9SPHI</name>